<proteinExistence type="predicted"/>
<sequence>MHTEKQGGYSYNLKADGGFDEDEVDVRYGAGAEYFALRLVPITLGVSNVFGMKDDDITNFSLNETIHFL</sequence>
<protein>
    <recommendedName>
        <fullName evidence="3">Outer membrane protein beta-barrel domain-containing protein</fullName>
    </recommendedName>
</protein>
<evidence type="ECO:0000313" key="1">
    <source>
        <dbReference type="EMBL" id="GLT16601.1"/>
    </source>
</evidence>
<organism evidence="1 2">
    <name type="scientific">Vibrio zhanjiangensis</name>
    <dbReference type="NCBI Taxonomy" id="1046128"/>
    <lineage>
        <taxon>Bacteria</taxon>
        <taxon>Pseudomonadati</taxon>
        <taxon>Pseudomonadota</taxon>
        <taxon>Gammaproteobacteria</taxon>
        <taxon>Vibrionales</taxon>
        <taxon>Vibrionaceae</taxon>
        <taxon>Vibrio</taxon>
    </lineage>
</organism>
<dbReference type="Proteomes" id="UP001157138">
    <property type="component" value="Unassembled WGS sequence"/>
</dbReference>
<keyword evidence="2" id="KW-1185">Reference proteome</keyword>
<gene>
    <name evidence="1" type="ORF">GCM10007938_03770</name>
</gene>
<evidence type="ECO:0000313" key="2">
    <source>
        <dbReference type="Proteomes" id="UP001157138"/>
    </source>
</evidence>
<dbReference type="EMBL" id="BSPW01000010">
    <property type="protein sequence ID" value="GLT16601.1"/>
    <property type="molecule type" value="Genomic_DNA"/>
</dbReference>
<dbReference type="RefSeq" id="WP_284190527.1">
    <property type="nucleotide sequence ID" value="NZ_BSPW01000010.1"/>
</dbReference>
<evidence type="ECO:0008006" key="3">
    <source>
        <dbReference type="Google" id="ProtNLM"/>
    </source>
</evidence>
<accession>A0ABQ6EV74</accession>
<name>A0ABQ6EV74_9VIBR</name>
<reference evidence="2" key="1">
    <citation type="journal article" date="2019" name="Int. J. Syst. Evol. Microbiol.">
        <title>The Global Catalogue of Microorganisms (GCM) 10K type strain sequencing project: providing services to taxonomists for standard genome sequencing and annotation.</title>
        <authorList>
            <consortium name="The Broad Institute Genomics Platform"/>
            <consortium name="The Broad Institute Genome Sequencing Center for Infectious Disease"/>
            <person name="Wu L."/>
            <person name="Ma J."/>
        </authorList>
    </citation>
    <scope>NUCLEOTIDE SEQUENCE [LARGE SCALE GENOMIC DNA]</scope>
    <source>
        <strain evidence="2">NBRC 108723</strain>
    </source>
</reference>
<comment type="caution">
    <text evidence="1">The sequence shown here is derived from an EMBL/GenBank/DDBJ whole genome shotgun (WGS) entry which is preliminary data.</text>
</comment>